<feature type="region of interest" description="Disordered" evidence="10">
    <location>
        <begin position="510"/>
        <end position="564"/>
    </location>
</feature>
<dbReference type="GeneID" id="24424960"/>
<feature type="region of interest" description="Disordered" evidence="10">
    <location>
        <begin position="390"/>
        <end position="432"/>
    </location>
</feature>
<keyword evidence="14" id="KW-1185">Reference proteome</keyword>
<dbReference type="VEuPathDB" id="PiroplasmaDB:BMR1_03g01622"/>
<evidence type="ECO:0000256" key="9">
    <source>
        <dbReference type="ARBA" id="ARBA00023242"/>
    </source>
</evidence>
<dbReference type="SUPFAM" id="SSF52540">
    <property type="entry name" value="P-loop containing nucleoside triphosphate hydrolases"/>
    <property type="match status" value="2"/>
</dbReference>
<keyword evidence="3" id="KW-0547">Nucleotide-binding</keyword>
<keyword evidence="7" id="KW-0156">Chromatin regulator</keyword>
<feature type="compositionally biased region" description="Polar residues" evidence="10">
    <location>
        <begin position="302"/>
        <end position="318"/>
    </location>
</feature>
<dbReference type="FunFam" id="3.40.50.10810:FF:000005">
    <property type="entry name" value="Photoperiod-independent early flowering 1"/>
    <property type="match status" value="1"/>
</dbReference>
<keyword evidence="5 13" id="KW-0347">Helicase</keyword>
<dbReference type="OrthoDB" id="448448at2759"/>
<dbReference type="GO" id="GO:0003677">
    <property type="term" value="F:DNA binding"/>
    <property type="evidence" value="ECO:0007669"/>
    <property type="project" value="UniProtKB-KW"/>
</dbReference>
<evidence type="ECO:0000256" key="5">
    <source>
        <dbReference type="ARBA" id="ARBA00022806"/>
    </source>
</evidence>
<sequence>MQSDSSIQQSTSGRNMRKSAVNQRLFMKKLSNDSLSDDEYPDDRNDNNTSHNIGMDGTSDYHDTEYNVWPPIVEKHPEFCWSHQFLHGRSDWILNIPPMPPDLTYTQILARAKLPVYIDQKYFLTLGAVYNLPDDKSPIMKIDLQKLRQDLSSLHNQMGKVNISKLPEPHKTFHPDRISPNAGHWDDLCKEMKEFQDLVLDEHREKRRKYKIIINSCQKYVESKMFSVSTGVLDDKRASAVYKQVCTLMEVFWSKIERIAWESIKSELNSQLIEQKRKRLNKFVKDAMKFATTDRTSKTEGNRLSPTASATATEFQYENDSDKEFKTDSEEFTDADKQFQLQQEKDGEYDRDMSTDSESERKLELDILRDEAEMDINELIGKYRILDQSYKENGDDNPLDDRGKRSRSSVDSSNESYSESYTPLSEPQLNVSNGSACIKQEIREVDPDEFDINDKEFQEQRRIDEVLDRDMDTDSESERKNEIDMLHGEAEMDLNELIKRYKQMERSNSISDIDSEMQMTNSEGDNSVYESQESGNESEVSDEFKDKNENVKLQQQEDKELDSTMNIDSVNTYKTESDQLQDDDVININQLAEKCKVFKNGEKRSRSLLQSDTKNPYCDHIQNTVQKIEPKLNMDDNELIPVPHLLRATLRSYQHQGLTWLAKLHEKGTNGILADEMGLGKTLQTISLLAHLACHLGKWGPHLIIVPNSLLINWEMEFKKFCPGFKVLVYYGSASERAKKRVGWNKPYVFNVCIASYATVVQDAHILKRKNWQYMVLDEAQNIKNFESKRWSTLLTFNSEYRILLTGTPLQNSIQELWSLMHFILPDVFSSHSEFKEWFGDPITAAIEAEQIAGSVDSSGKPNELVTKLHCVLRPYLLRRLKKDVEKQMPSKYEHVIKCTLTRRQRTLYDEFMSCASTSDTLKTGSYHGVLNIMMQLRKICNHPDQLNPRLVESPLNVGSSCTVATDIPNMLHIYNESCGQLKNWSIDGHFGSSCIGNYTSLSNDINIIGNRVAGYTTFRQIKNNYDKLWCRFPSYSQIYVSEIYQDHNICRLSLDNYGIYCGAEKHGISSDCVNLSNNLYMNHDSMNFPCTINHSSDLLRDIDKLISFDSFLGENIINPQVPKFLQVSNPLVHFETYKNYLFRCNYNAVVDTDQFTIPYYSGSGGILKRQSIINKMARHLHFIKSLDNPLEFLHHSQSLILPPKSALHDDCGKFHVLGDLLEKLKKENHRCLLYTQFSKMLDILESWICTRGYIYVRLDGKTKVDQRQRIVTRFNEDPKIFLFISSTRAGGIGLNLTGADTVIFYDTDWNPAMDRQAMDRCHRIGQTKDVNVYRLVSEYTVEENIWRKQLIKRKLDDVVVDQGKFGGEIWFNNATTLKDMIVSHKIEGDDEELYGKRILHESETLPDAPTRALKLMAMVEEEDDKIVTSKKDDKDEFKEHFSADTFATIPALVTLCVKFLKRYNTPNLSHLVNEFRIKIDAEAAM</sequence>
<dbReference type="InterPro" id="IPR014001">
    <property type="entry name" value="Helicase_ATP-bd"/>
</dbReference>
<dbReference type="InterPro" id="IPR038718">
    <property type="entry name" value="SNF2-like_sf"/>
</dbReference>
<dbReference type="EC" id="3.6.4.12" evidence="13"/>
<dbReference type="KEGG" id="bmic:BMR1_03g01622"/>
<proteinExistence type="inferred from homology"/>
<evidence type="ECO:0000259" key="11">
    <source>
        <dbReference type="PROSITE" id="PS51192"/>
    </source>
</evidence>
<dbReference type="PANTHER" id="PTHR45685">
    <property type="entry name" value="HELICASE SRCAP-RELATED"/>
    <property type="match status" value="1"/>
</dbReference>
<feature type="compositionally biased region" description="Basic and acidic residues" evidence="10">
    <location>
        <begin position="390"/>
        <end position="403"/>
    </location>
</feature>
<evidence type="ECO:0000259" key="12">
    <source>
        <dbReference type="PROSITE" id="PS51194"/>
    </source>
</evidence>
<keyword evidence="4 13" id="KW-0378">Hydrolase</keyword>
<dbReference type="InterPro" id="IPR000330">
    <property type="entry name" value="SNF2_N"/>
</dbReference>
<dbReference type="InterPro" id="IPR027417">
    <property type="entry name" value="P-loop_NTPase"/>
</dbReference>
<dbReference type="Gene3D" id="3.40.50.10810">
    <property type="entry name" value="Tandem AAA-ATPase domain"/>
    <property type="match status" value="1"/>
</dbReference>
<keyword evidence="8" id="KW-0238">DNA-binding</keyword>
<evidence type="ECO:0000256" key="1">
    <source>
        <dbReference type="ARBA" id="ARBA00004123"/>
    </source>
</evidence>
<feature type="domain" description="Helicase ATP-binding" evidence="11">
    <location>
        <begin position="662"/>
        <end position="827"/>
    </location>
</feature>
<organism evidence="13 14">
    <name type="scientific">Babesia microti (strain RI)</name>
    <dbReference type="NCBI Taxonomy" id="1133968"/>
    <lineage>
        <taxon>Eukaryota</taxon>
        <taxon>Sar</taxon>
        <taxon>Alveolata</taxon>
        <taxon>Apicomplexa</taxon>
        <taxon>Aconoidasida</taxon>
        <taxon>Piroplasmida</taxon>
        <taxon>Babesiidae</taxon>
        <taxon>Babesia</taxon>
    </lineage>
</organism>
<dbReference type="PANTHER" id="PTHR45685:SF1">
    <property type="entry name" value="HELICASE SRCAP"/>
    <property type="match status" value="1"/>
</dbReference>
<reference evidence="13 14" key="2">
    <citation type="journal article" date="2013" name="PLoS ONE">
        <title>Whole genome mapping and re-organization of the nuclear and mitochondrial genomes of Babesia microti isolates.</title>
        <authorList>
            <person name="Cornillot E."/>
            <person name="Dassouli A."/>
            <person name="Garg A."/>
            <person name="Pachikara N."/>
            <person name="Randazzo S."/>
            <person name="Depoix D."/>
            <person name="Carcy B."/>
            <person name="Delbecq S."/>
            <person name="Frutos R."/>
            <person name="Silva J.C."/>
            <person name="Sutton R."/>
            <person name="Krause P.J."/>
            <person name="Mamoun C.B."/>
        </authorList>
    </citation>
    <scope>NUCLEOTIDE SEQUENCE [LARGE SCALE GENOMIC DNA]</scope>
    <source>
        <strain evidence="13 14">RI</strain>
    </source>
</reference>
<feature type="compositionally biased region" description="Low complexity" evidence="10">
    <location>
        <begin position="409"/>
        <end position="421"/>
    </location>
</feature>
<dbReference type="InterPro" id="IPR050520">
    <property type="entry name" value="INO80/SWR1_helicase"/>
</dbReference>
<dbReference type="InterPro" id="IPR001650">
    <property type="entry name" value="Helicase_C-like"/>
</dbReference>
<evidence type="ECO:0000256" key="8">
    <source>
        <dbReference type="ARBA" id="ARBA00023125"/>
    </source>
</evidence>
<dbReference type="InterPro" id="IPR049730">
    <property type="entry name" value="SNF2/RAD54-like_C"/>
</dbReference>
<feature type="region of interest" description="Disordered" evidence="10">
    <location>
        <begin position="294"/>
        <end position="362"/>
    </location>
</feature>
<gene>
    <name evidence="13" type="ORF">BMR1_03g01622</name>
</gene>
<dbReference type="GO" id="GO:0016887">
    <property type="term" value="F:ATP hydrolysis activity"/>
    <property type="evidence" value="ECO:0007669"/>
    <property type="project" value="TreeGrafter"/>
</dbReference>
<dbReference type="Gene3D" id="1.20.120.850">
    <property type="entry name" value="SWI2/SNF2 ATPases, N-terminal domain"/>
    <property type="match status" value="1"/>
</dbReference>
<dbReference type="CDD" id="cd18793">
    <property type="entry name" value="SF2_C_SNF"/>
    <property type="match status" value="1"/>
</dbReference>
<dbReference type="EMBL" id="LN871598">
    <property type="protein sequence ID" value="SJK86366.1"/>
    <property type="molecule type" value="Genomic_DNA"/>
</dbReference>
<dbReference type="GO" id="GO:0042393">
    <property type="term" value="F:histone binding"/>
    <property type="evidence" value="ECO:0007669"/>
    <property type="project" value="TreeGrafter"/>
</dbReference>
<reference evidence="13 14" key="1">
    <citation type="journal article" date="2012" name="Nucleic Acids Res.">
        <title>Sequencing of the smallest Apicomplexan genome from the human pathogen Babesia microti.</title>
        <authorList>
            <person name="Cornillot E."/>
            <person name="Hadj-Kaddour K."/>
            <person name="Dassouli A."/>
            <person name="Noel B."/>
            <person name="Ranwez V."/>
            <person name="Vacherie B."/>
            <person name="Augagneur Y."/>
            <person name="Bres V."/>
            <person name="Duclos A."/>
            <person name="Randazzo S."/>
            <person name="Carcy B."/>
            <person name="Debierre-Grockiego F."/>
            <person name="Delbecq S."/>
            <person name="Moubri-Menage K."/>
            <person name="Shams-Eldin H."/>
            <person name="Usmani-Brown S."/>
            <person name="Bringaud F."/>
            <person name="Wincker P."/>
            <person name="Vivares C.P."/>
            <person name="Schwarz R.T."/>
            <person name="Schetters T.P."/>
            <person name="Krause P.J."/>
            <person name="Gorenflot A."/>
            <person name="Berry V."/>
            <person name="Barbe V."/>
            <person name="Ben Mamoun C."/>
        </authorList>
    </citation>
    <scope>NUCLEOTIDE SEQUENCE [LARGE SCALE GENOMIC DNA]</scope>
    <source>
        <strain evidence="13 14">RI</strain>
    </source>
</reference>
<feature type="compositionally biased region" description="Basic and acidic residues" evidence="10">
    <location>
        <begin position="542"/>
        <end position="562"/>
    </location>
</feature>
<evidence type="ECO:0000256" key="7">
    <source>
        <dbReference type="ARBA" id="ARBA00022853"/>
    </source>
</evidence>
<evidence type="ECO:0000313" key="14">
    <source>
        <dbReference type="Proteomes" id="UP000002899"/>
    </source>
</evidence>
<dbReference type="Proteomes" id="UP000002899">
    <property type="component" value="Chromosome III"/>
</dbReference>
<reference evidence="13 14" key="3">
    <citation type="journal article" date="2016" name="Sci. Rep.">
        <title>Genome-wide diversity and gene expression profiling of Babesia microti isolates identify polymorphic genes that mediate host-pathogen interactions.</title>
        <authorList>
            <person name="Silva J.C."/>
            <person name="Cornillot E."/>
            <person name="McCracken C."/>
            <person name="Usmani-Brown S."/>
            <person name="Dwivedi A."/>
            <person name="Ifeonu O.O."/>
            <person name="Crabtree J."/>
            <person name="Gotia H.T."/>
            <person name="Virji A.Z."/>
            <person name="Reynes C."/>
            <person name="Colinge J."/>
            <person name="Kumar V."/>
            <person name="Lawres L."/>
            <person name="Pazzi J.E."/>
            <person name="Pablo J.V."/>
            <person name="Hung C."/>
            <person name="Brancato J."/>
            <person name="Kumari P."/>
            <person name="Orvis J."/>
            <person name="Tretina K."/>
            <person name="Chibucos M."/>
            <person name="Ott S."/>
            <person name="Sadzewicz L."/>
            <person name="Sengamalay N."/>
            <person name="Shetty A.C."/>
            <person name="Su Q."/>
            <person name="Tallon L."/>
            <person name="Fraser C.M."/>
            <person name="Frutos R."/>
            <person name="Molina D.M."/>
            <person name="Krause P.J."/>
            <person name="Ben Mamoun C."/>
        </authorList>
    </citation>
    <scope>NUCLEOTIDE SEQUENCE [LARGE SCALE GENOMIC DNA]</scope>
    <source>
        <strain evidence="13 14">RI</strain>
    </source>
</reference>
<accession>A0A1R4ABJ0</accession>
<keyword evidence="6" id="KW-0067">ATP-binding</keyword>
<dbReference type="Pfam" id="PF00176">
    <property type="entry name" value="SNF2-rel_dom"/>
    <property type="match status" value="1"/>
</dbReference>
<protein>
    <submittedName>
        <fullName evidence="13">Helicase SWR1</fullName>
        <ecNumber evidence="13">3.6.4.12</ecNumber>
    </submittedName>
</protein>
<evidence type="ECO:0000313" key="13">
    <source>
        <dbReference type="EMBL" id="SJK86366.1"/>
    </source>
</evidence>
<comment type="subcellular location">
    <subcellularLocation>
        <location evidence="1">Nucleus</location>
    </subcellularLocation>
</comment>
<feature type="domain" description="Helicase C-terminal" evidence="12">
    <location>
        <begin position="1217"/>
        <end position="1367"/>
    </location>
</feature>
<dbReference type="GO" id="GO:0006338">
    <property type="term" value="P:chromatin remodeling"/>
    <property type="evidence" value="ECO:0007669"/>
    <property type="project" value="TreeGrafter"/>
</dbReference>
<dbReference type="RefSeq" id="XP_012648935.2">
    <property type="nucleotide sequence ID" value="XM_012793481.2"/>
</dbReference>
<feature type="region of interest" description="Disordered" evidence="10">
    <location>
        <begin position="32"/>
        <end position="58"/>
    </location>
</feature>
<evidence type="ECO:0000256" key="6">
    <source>
        <dbReference type="ARBA" id="ARBA00022840"/>
    </source>
</evidence>
<evidence type="ECO:0000256" key="2">
    <source>
        <dbReference type="ARBA" id="ARBA00009220"/>
    </source>
</evidence>
<dbReference type="SMART" id="SM00490">
    <property type="entry name" value="HELICc"/>
    <property type="match status" value="1"/>
</dbReference>
<dbReference type="Pfam" id="PF00271">
    <property type="entry name" value="Helicase_C"/>
    <property type="match status" value="1"/>
</dbReference>
<dbReference type="PROSITE" id="PS51192">
    <property type="entry name" value="HELICASE_ATP_BIND_1"/>
    <property type="match status" value="1"/>
</dbReference>
<feature type="compositionally biased region" description="Basic and acidic residues" evidence="10">
    <location>
        <begin position="320"/>
        <end position="362"/>
    </location>
</feature>
<name>A0A1R4ABJ0_BABMR</name>
<feature type="compositionally biased region" description="Polar residues" evidence="10">
    <location>
        <begin position="510"/>
        <end position="538"/>
    </location>
</feature>
<dbReference type="Gene3D" id="3.40.50.300">
    <property type="entry name" value="P-loop containing nucleotide triphosphate hydrolases"/>
    <property type="match status" value="1"/>
</dbReference>
<dbReference type="PROSITE" id="PS51194">
    <property type="entry name" value="HELICASE_CTER"/>
    <property type="match status" value="1"/>
</dbReference>
<evidence type="ECO:0000256" key="3">
    <source>
        <dbReference type="ARBA" id="ARBA00022741"/>
    </source>
</evidence>
<evidence type="ECO:0000256" key="4">
    <source>
        <dbReference type="ARBA" id="ARBA00022801"/>
    </source>
</evidence>
<comment type="similarity">
    <text evidence="2">Belongs to the SNF2/RAD54 helicase family. SWR1 subfamily.</text>
</comment>
<dbReference type="SMART" id="SM00487">
    <property type="entry name" value="DEXDc"/>
    <property type="match status" value="1"/>
</dbReference>
<dbReference type="CDD" id="cd18003">
    <property type="entry name" value="DEXQc_SRCAP"/>
    <property type="match status" value="1"/>
</dbReference>
<evidence type="ECO:0000256" key="10">
    <source>
        <dbReference type="SAM" id="MobiDB-lite"/>
    </source>
</evidence>
<keyword evidence="9" id="KW-0539">Nucleus</keyword>
<dbReference type="GO" id="GO:0000812">
    <property type="term" value="C:Swr1 complex"/>
    <property type="evidence" value="ECO:0007669"/>
    <property type="project" value="TreeGrafter"/>
</dbReference>
<dbReference type="GO" id="GO:0005524">
    <property type="term" value="F:ATP binding"/>
    <property type="evidence" value="ECO:0007669"/>
    <property type="project" value="UniProtKB-KW"/>
</dbReference>
<feature type="compositionally biased region" description="Polar residues" evidence="10">
    <location>
        <begin position="422"/>
        <end position="432"/>
    </location>
</feature>
<dbReference type="GO" id="GO:0003678">
    <property type="term" value="F:DNA helicase activity"/>
    <property type="evidence" value="ECO:0007669"/>
    <property type="project" value="UniProtKB-EC"/>
</dbReference>